<dbReference type="CDD" id="cd06158">
    <property type="entry name" value="S2P-M50_like_1"/>
    <property type="match status" value="1"/>
</dbReference>
<evidence type="ECO:0000256" key="5">
    <source>
        <dbReference type="ARBA" id="ARBA00022670"/>
    </source>
</evidence>
<dbReference type="PANTHER" id="PTHR35864:SF1">
    <property type="entry name" value="ZINC METALLOPROTEASE YWHC-RELATED"/>
    <property type="match status" value="1"/>
</dbReference>
<reference evidence="14" key="1">
    <citation type="submission" date="2018-05" db="EMBL/GenBank/DDBJ databases">
        <authorList>
            <person name="Lanie J.A."/>
            <person name="Ng W.-L."/>
            <person name="Kazmierczak K.M."/>
            <person name="Andrzejewski T.M."/>
            <person name="Davidsen T.M."/>
            <person name="Wayne K.J."/>
            <person name="Tettelin H."/>
            <person name="Glass J.I."/>
            <person name="Rusch D."/>
            <person name="Podicherti R."/>
            <person name="Tsui H.-C.T."/>
            <person name="Winkler M.E."/>
        </authorList>
    </citation>
    <scope>NUCLEOTIDE SEQUENCE</scope>
</reference>
<dbReference type="GO" id="GO:0046872">
    <property type="term" value="F:metal ion binding"/>
    <property type="evidence" value="ECO:0007669"/>
    <property type="project" value="UniProtKB-KW"/>
</dbReference>
<keyword evidence="12 13" id="KW-0472">Membrane</keyword>
<evidence type="ECO:0000256" key="6">
    <source>
        <dbReference type="ARBA" id="ARBA00022692"/>
    </source>
</evidence>
<feature type="non-terminal residue" evidence="14">
    <location>
        <position position="205"/>
    </location>
</feature>
<keyword evidence="11" id="KW-0482">Metalloprotease</keyword>
<keyword evidence="9" id="KW-0862">Zinc</keyword>
<dbReference type="EMBL" id="UINC01107563">
    <property type="protein sequence ID" value="SVC73034.1"/>
    <property type="molecule type" value="Genomic_DNA"/>
</dbReference>
<feature type="transmembrane region" description="Helical" evidence="13">
    <location>
        <begin position="172"/>
        <end position="195"/>
    </location>
</feature>
<evidence type="ECO:0000313" key="14">
    <source>
        <dbReference type="EMBL" id="SVC73034.1"/>
    </source>
</evidence>
<evidence type="ECO:0000256" key="9">
    <source>
        <dbReference type="ARBA" id="ARBA00022833"/>
    </source>
</evidence>
<evidence type="ECO:0000256" key="13">
    <source>
        <dbReference type="SAM" id="Phobius"/>
    </source>
</evidence>
<dbReference type="GO" id="GO:0005886">
    <property type="term" value="C:plasma membrane"/>
    <property type="evidence" value="ECO:0007669"/>
    <property type="project" value="UniProtKB-SubCell"/>
</dbReference>
<accession>A0A382PI06</accession>
<proteinExistence type="inferred from homology"/>
<dbReference type="PANTHER" id="PTHR35864">
    <property type="entry name" value="ZINC METALLOPROTEASE MJ0611-RELATED"/>
    <property type="match status" value="1"/>
</dbReference>
<evidence type="ECO:0000256" key="8">
    <source>
        <dbReference type="ARBA" id="ARBA00022801"/>
    </source>
</evidence>
<keyword evidence="10 13" id="KW-1133">Transmembrane helix</keyword>
<comment type="subcellular location">
    <subcellularLocation>
        <location evidence="2">Cell membrane</location>
        <topology evidence="2">Multi-pass membrane protein</topology>
    </subcellularLocation>
</comment>
<evidence type="ECO:0000256" key="7">
    <source>
        <dbReference type="ARBA" id="ARBA00022723"/>
    </source>
</evidence>
<keyword evidence="6 13" id="KW-0812">Transmembrane</keyword>
<evidence type="ECO:0000256" key="11">
    <source>
        <dbReference type="ARBA" id="ARBA00023049"/>
    </source>
</evidence>
<evidence type="ECO:0000256" key="4">
    <source>
        <dbReference type="ARBA" id="ARBA00022475"/>
    </source>
</evidence>
<evidence type="ECO:0000256" key="12">
    <source>
        <dbReference type="ARBA" id="ARBA00023136"/>
    </source>
</evidence>
<dbReference type="GO" id="GO:0006508">
    <property type="term" value="P:proteolysis"/>
    <property type="evidence" value="ECO:0007669"/>
    <property type="project" value="UniProtKB-KW"/>
</dbReference>
<evidence type="ECO:0000256" key="2">
    <source>
        <dbReference type="ARBA" id="ARBA00004651"/>
    </source>
</evidence>
<feature type="transmembrane region" description="Helical" evidence="13">
    <location>
        <begin position="140"/>
        <end position="160"/>
    </location>
</feature>
<keyword evidence="5" id="KW-0645">Protease</keyword>
<feature type="transmembrane region" description="Helical" evidence="13">
    <location>
        <begin position="48"/>
        <end position="70"/>
    </location>
</feature>
<evidence type="ECO:0000256" key="3">
    <source>
        <dbReference type="ARBA" id="ARBA00007931"/>
    </source>
</evidence>
<keyword evidence="7" id="KW-0479">Metal-binding</keyword>
<evidence type="ECO:0008006" key="15">
    <source>
        <dbReference type="Google" id="ProtNLM"/>
    </source>
</evidence>
<sequence>MLELRTKTHPLKLREFIFFGCHILFICILGYCLELYEIRISHPKYEDIVSVYHFIPPAFVILTLVLSVSFHEVGHAFFAFLGGDWSVRGYGYLTFDFRKYIHPVSTIIFPLFFYILGGLPIPGGAVHIRFRYIKSFFMRILTHLGGATGNAFFIFILILVKKILALNPDTNSLAFLPYIDFIIYLNVLMILFNLIPLPPLDGFSF</sequence>
<comment type="similarity">
    <text evidence="3">Belongs to the peptidase M50B family.</text>
</comment>
<comment type="cofactor">
    <cofactor evidence="1">
        <name>Zn(2+)</name>
        <dbReference type="ChEBI" id="CHEBI:29105"/>
    </cofactor>
</comment>
<dbReference type="AlphaFoldDB" id="A0A382PI06"/>
<feature type="transmembrane region" description="Helical" evidence="13">
    <location>
        <begin position="107"/>
        <end position="128"/>
    </location>
</feature>
<protein>
    <recommendedName>
        <fullName evidence="15">Peptidase M50 domain-containing protein</fullName>
    </recommendedName>
</protein>
<gene>
    <name evidence="14" type="ORF">METZ01_LOCUS325888</name>
</gene>
<dbReference type="InterPro" id="IPR052348">
    <property type="entry name" value="Metallopeptidase_M50B"/>
</dbReference>
<dbReference type="InterPro" id="IPR044537">
    <property type="entry name" value="Rip2-like"/>
</dbReference>
<organism evidence="14">
    <name type="scientific">marine metagenome</name>
    <dbReference type="NCBI Taxonomy" id="408172"/>
    <lineage>
        <taxon>unclassified sequences</taxon>
        <taxon>metagenomes</taxon>
        <taxon>ecological metagenomes</taxon>
    </lineage>
</organism>
<dbReference type="GO" id="GO:0008237">
    <property type="term" value="F:metallopeptidase activity"/>
    <property type="evidence" value="ECO:0007669"/>
    <property type="project" value="UniProtKB-KW"/>
</dbReference>
<name>A0A382PI06_9ZZZZ</name>
<feature type="transmembrane region" description="Helical" evidence="13">
    <location>
        <begin position="16"/>
        <end position="36"/>
    </location>
</feature>
<keyword evidence="8" id="KW-0378">Hydrolase</keyword>
<evidence type="ECO:0000256" key="10">
    <source>
        <dbReference type="ARBA" id="ARBA00022989"/>
    </source>
</evidence>
<keyword evidence="4" id="KW-1003">Cell membrane</keyword>
<evidence type="ECO:0000256" key="1">
    <source>
        <dbReference type="ARBA" id="ARBA00001947"/>
    </source>
</evidence>